<feature type="compositionally biased region" description="Basic and acidic residues" evidence="5">
    <location>
        <begin position="1479"/>
        <end position="1498"/>
    </location>
</feature>
<dbReference type="InterPro" id="IPR008023">
    <property type="entry name" value="DUF748"/>
</dbReference>
<evidence type="ECO:0000259" key="7">
    <source>
        <dbReference type="Pfam" id="PF04357"/>
    </source>
</evidence>
<dbReference type="Pfam" id="PF05359">
    <property type="entry name" value="DUF748"/>
    <property type="match status" value="1"/>
</dbReference>
<organism evidence="8 9">
    <name type="scientific">Pustulibacterium marinum</name>
    <dbReference type="NCBI Taxonomy" id="1224947"/>
    <lineage>
        <taxon>Bacteria</taxon>
        <taxon>Pseudomonadati</taxon>
        <taxon>Bacteroidota</taxon>
        <taxon>Flavobacteriia</taxon>
        <taxon>Flavobacteriales</taxon>
        <taxon>Flavobacteriaceae</taxon>
        <taxon>Pustulibacterium</taxon>
    </lineage>
</organism>
<evidence type="ECO:0000256" key="3">
    <source>
        <dbReference type="ARBA" id="ARBA00022989"/>
    </source>
</evidence>
<dbReference type="GO" id="GO:0009306">
    <property type="term" value="P:protein secretion"/>
    <property type="evidence" value="ECO:0007669"/>
    <property type="project" value="InterPro"/>
</dbReference>
<keyword evidence="2 6" id="KW-0812">Transmembrane</keyword>
<dbReference type="EMBL" id="FPBK01000011">
    <property type="protein sequence ID" value="SFU65292.1"/>
    <property type="molecule type" value="Genomic_DNA"/>
</dbReference>
<comment type="subcellular location">
    <subcellularLocation>
        <location evidence="1">Membrane</location>
        <topology evidence="1">Single-pass membrane protein</topology>
    </subcellularLocation>
</comment>
<feature type="domain" description="Translocation and assembly module TamB C-terminal" evidence="7">
    <location>
        <begin position="1027"/>
        <end position="1453"/>
    </location>
</feature>
<keyword evidence="4 6" id="KW-0472">Membrane</keyword>
<evidence type="ECO:0000256" key="6">
    <source>
        <dbReference type="SAM" id="Phobius"/>
    </source>
</evidence>
<protein>
    <recommendedName>
        <fullName evidence="7">Translocation and assembly module TamB C-terminal domain-containing protein</fullName>
    </recommendedName>
</protein>
<gene>
    <name evidence="8" type="ORF">SAMN05216480_111112</name>
</gene>
<keyword evidence="3 6" id="KW-1133">Transmembrane helix</keyword>
<evidence type="ECO:0000256" key="1">
    <source>
        <dbReference type="ARBA" id="ARBA00004167"/>
    </source>
</evidence>
<dbReference type="GO" id="GO:0005886">
    <property type="term" value="C:plasma membrane"/>
    <property type="evidence" value="ECO:0007669"/>
    <property type="project" value="InterPro"/>
</dbReference>
<dbReference type="Proteomes" id="UP000199138">
    <property type="component" value="Unassembled WGS sequence"/>
</dbReference>
<sequence length="1524" mass="171153">MNLEDKGKTYSGIKKLRKILLRILAGILIFLLLLVIALSLPPVQTFIAKKVTNSLNESYGTSINIDKIHVTFYGDVYMKSVFIKDYEQDTLIYVKKLSTSLLSVKKIFDSNLDFGDVDLEDPVFNIRTYKGESNSNLDVFVAKLEGNDTTTSTTPFILEFSNIDLENGKFRFIDENSESPVKLNFGELFTEIEDFKLEGPNVTASINHMGFLTETGLRVDKLAGDFAYTKEQMKLTDFEISTKKSKVTGNVYFDYERKDFADFMNKVKVSGNFKNSLVNLDDVNMFYDEFGKDKTVVFSTNVSGTLNELKTTDLNVVSETSFIKGDYNFSNLFDSDKPYKIEGSIENITSNYYQLAGLLPNLLGHRLPSNFSRFGQFTIQGKTTIAESYLNTDIKLTTQIGTAISNLSISNINDIDNASYKGHIILEDFNVSKYTRTESIGKVSLAVDVDGKGFNQKNLNTEVRGKISKLNYNKYTYRNAVIRGRLQNQLFNGYLKSYDKNFQFTFQGLADFSSEENIFAFNTSVGYADLNALNFVKRDSISQFKGNINIDLSGNDIDNMKGSIKFTKTSYINQNNDYYFDDFAITSKFDQDNVRTIDINSPDIVSGSVEGKFKFNQIIQLVENSIGSIYPNYNPHKIDKDQFINFHFKIYDKIIDVFYPEVEFAANTNIRGSIKSENNMFKLNFQSPQIDVFGYVMDDINLRVDNKNPLYNTFIEVGSVKNKYYDIKDFNLINSTINDTLFFRTEFAGTKNDADKFNLNFYHTFNKNQQSVVGLKTSDVTFKGNTWYLNQENNIENKVVFDKKLDSIIIKKIVMNHDDEIINLKGKVIDTTYKDVNLQFSNVQLANITPSIDSLSMAGVVNGDFTMLQKNKVYLPTSNLMIKDFVLNDHELGDFNASIIGNESLTDYNVNIEILNENIESLNINGNINFDDGKENLDLIMNLRNLDIAPFSPLGGIVLSDMRGVVTGDATITGKVSNPEINGLLNLFGAGLKIPYLGLDVDFSEASKVVISEGAFNFDNVTLTDTAFNTSALLDGSIMHRNFEDWSLDLGLITNNERFLVLNTEDDGETLFYGTAFMRGTADIYGSVDALTIDVTGTTESGTSFKIPINDAVSIGDDSFIEFINKHESREAAAERKLKEYSGLELNFDLTVNPKAEIEIVTDRKTGSTLRGRGEGTLLMEINTNGKFNMWGDFITTEGTYNFKNYGLINKTFTVQPGGSITWEGDPTRATLRDLKAMYSLNANPSLLLENNQFNRKIRTNVIINLDGELMNPTTSFDIEFPDTNPVMASELNYRLQDNNQRQLQAIYLLSSGTFVGDNTNAALQGVATTTLSESLFSQINNQLGGSDNKLNIGLSYEVGVNSPTYDYRTDDQFGVTISTQISDRILFNGKIGVPVGGVTETVVAGDAEVQILLNDEGTLSAKVFNKQTEIQDFLASTQGYTQGVGLSYQVDFDTFGELWRIIFNGKKEEEEYLDNDPEQERKAREAAEKQKQAENKVIETQGDNGLVKMKSKNSNSKKKDNSQ</sequence>
<proteinExistence type="predicted"/>
<feature type="region of interest" description="Disordered" evidence="5">
    <location>
        <begin position="1472"/>
        <end position="1524"/>
    </location>
</feature>
<evidence type="ECO:0000256" key="5">
    <source>
        <dbReference type="SAM" id="MobiDB-lite"/>
    </source>
</evidence>
<dbReference type="Pfam" id="PF04357">
    <property type="entry name" value="TamB"/>
    <property type="match status" value="1"/>
</dbReference>
<feature type="transmembrane region" description="Helical" evidence="6">
    <location>
        <begin position="20"/>
        <end position="40"/>
    </location>
</feature>
<dbReference type="STRING" id="1224947.SAMN05216480_111112"/>
<evidence type="ECO:0000256" key="2">
    <source>
        <dbReference type="ARBA" id="ARBA00022692"/>
    </source>
</evidence>
<name>A0A1I7HX39_9FLAO</name>
<evidence type="ECO:0000313" key="8">
    <source>
        <dbReference type="EMBL" id="SFU65292.1"/>
    </source>
</evidence>
<evidence type="ECO:0000256" key="4">
    <source>
        <dbReference type="ARBA" id="ARBA00023136"/>
    </source>
</evidence>
<reference evidence="8 9" key="1">
    <citation type="submission" date="2016-10" db="EMBL/GenBank/DDBJ databases">
        <authorList>
            <person name="de Groot N.N."/>
        </authorList>
    </citation>
    <scope>NUCLEOTIDE SEQUENCE [LARGE SCALE GENOMIC DNA]</scope>
    <source>
        <strain evidence="8 9">CGMCC 1.12333</strain>
    </source>
</reference>
<keyword evidence="9" id="KW-1185">Reference proteome</keyword>
<evidence type="ECO:0000313" key="9">
    <source>
        <dbReference type="Proteomes" id="UP000199138"/>
    </source>
</evidence>
<accession>A0A1I7HX39</accession>
<dbReference type="InterPro" id="IPR007452">
    <property type="entry name" value="TamB_C"/>
</dbReference>